<dbReference type="PANTHER" id="PTHR23164">
    <property type="entry name" value="EARLY ENDOSOME ANTIGEN 1"/>
    <property type="match status" value="1"/>
</dbReference>
<dbReference type="OrthoDB" id="10018316at2759"/>
<feature type="signal peptide" evidence="6">
    <location>
        <begin position="1"/>
        <end position="16"/>
    </location>
</feature>
<dbReference type="CDD" id="cd15730">
    <property type="entry name" value="FYVE_EEA1"/>
    <property type="match status" value="1"/>
</dbReference>
<organism evidence="8 9">
    <name type="scientific">Adineta steineri</name>
    <dbReference type="NCBI Taxonomy" id="433720"/>
    <lineage>
        <taxon>Eukaryota</taxon>
        <taxon>Metazoa</taxon>
        <taxon>Spiralia</taxon>
        <taxon>Gnathifera</taxon>
        <taxon>Rotifera</taxon>
        <taxon>Eurotatoria</taxon>
        <taxon>Bdelloidea</taxon>
        <taxon>Adinetida</taxon>
        <taxon>Adinetidae</taxon>
        <taxon>Adineta</taxon>
    </lineage>
</organism>
<dbReference type="InterPro" id="IPR011011">
    <property type="entry name" value="Znf_FYVE_PHD"/>
</dbReference>
<dbReference type="GO" id="GO:0008270">
    <property type="term" value="F:zinc ion binding"/>
    <property type="evidence" value="ECO:0007669"/>
    <property type="project" value="UniProtKB-KW"/>
</dbReference>
<evidence type="ECO:0000256" key="1">
    <source>
        <dbReference type="ARBA" id="ARBA00022723"/>
    </source>
</evidence>
<proteinExistence type="predicted"/>
<dbReference type="GO" id="GO:0005769">
    <property type="term" value="C:early endosome"/>
    <property type="evidence" value="ECO:0007669"/>
    <property type="project" value="TreeGrafter"/>
</dbReference>
<dbReference type="InterPro" id="IPR017455">
    <property type="entry name" value="Znf_FYVE-rel"/>
</dbReference>
<feature type="coiled-coil region" evidence="5">
    <location>
        <begin position="880"/>
        <end position="993"/>
    </location>
</feature>
<feature type="coiled-coil region" evidence="5">
    <location>
        <begin position="421"/>
        <end position="474"/>
    </location>
</feature>
<feature type="coiled-coil region" evidence="5">
    <location>
        <begin position="1039"/>
        <end position="1080"/>
    </location>
</feature>
<dbReference type="PANTHER" id="PTHR23164:SF30">
    <property type="entry name" value="EARLY ENDOSOME ANTIGEN 1"/>
    <property type="match status" value="1"/>
</dbReference>
<evidence type="ECO:0000256" key="3">
    <source>
        <dbReference type="ARBA" id="ARBA00022833"/>
    </source>
</evidence>
<keyword evidence="5" id="KW-0175">Coiled coil</keyword>
<sequence>MSFLLIFFILPYLCTSSYPYGLIRNASIKISFDMNDDHGYILKSQDCNQCLCNAFSNPKVVLFTCTQNESINVTCQFYYFMPKRDEIQYPNVYTNIYLIDTNQTFEEKDDCCNTTTLIIKINEAILTKETFIRQSLRTLVNGDNNTIITVVSGGTVSGNSILLKFDKSTFKSVDIPKISELKAAGYYDEHYYLGTYQNTILVYNKSLSVSLHETLNMGSVITVIRFINHTQEMIVGTAFSGIYICGKDKGYLINCTLILDGDSKKQLHAIGIVNENAFYVGWYSSGLNIHLYRRNPSDNTWTTNDSITHNYETTDIIIDNCKRIWAVEAGSNKDEVFIYDQNKTRLGKINLGDTSLFNLMIAEDYTLIISHESDAGLTRIKPDLNCRPLLSNEFIQQKQRSNDLEDELQLIQKYSKSTQTRATEQDELKEKQQQVTALCNDLIPRSTTDDVDVLKQELITVQQYRNEMALEKEQQIDKLRNILMENYQSAVELERVETMFNQNLLIHDELINENTSQIGHEINAVKQFVRVTHKRQENIKNTVKYMRNRLLENQTEMKQLKQTNIQLQNDVQIEQRQINSYRNQIETLNNEIHLLKKNQVIQTRIGDDQDNDRQNFIRQIIQEKDQYEQQIKECRIQIKEINNQRQQIQDECDHMSKQILQITNEKNQLQNEQNRVNNEMDLLKKQFDENNKDKEQKINELKHQISTLREQHISTENSLRIAKALNNNQNQEIDTLKTDSVNQIKRFEKERNDLKQTINQQEQLQNVIKVQLNTIEKEKYDIEQQVQIKQQIIEELYDKLDHKDNSIKRLSIGIHRSLDIAHKTHAYIEQNIHKNQMNILTMIEQTKQESQSIHAQTLEQIREEFTSYLSIYHTLFIDSKTKFNEQIEKDNMKLNEQQQQSEKQLNKIKHAHDKLIDEHHEQKQKFEIQLGELNNNLLQVSESLSDATQSVDTQREKYEKQITSLKHDLEFQIKKNEMQLSALKENLATVRTEFRAANVKLAELEHIKAEKADTDARLAVSQEERRVLLERSLANESKNEKLIAENAQLIKKNSNSEAALQEMAREFQSQQIQLNKVSQRRWIDDDDIHACMKCHQTFSVTQRKHHCRNCGNIFCDPCSSKTAVVAATSKKPKRVCDQCYKDLTS</sequence>
<evidence type="ECO:0000256" key="5">
    <source>
        <dbReference type="SAM" id="Coils"/>
    </source>
</evidence>
<dbReference type="Gene3D" id="1.20.5.390">
    <property type="entry name" value="L1 transposable element, trimerization domain"/>
    <property type="match status" value="1"/>
</dbReference>
<dbReference type="SUPFAM" id="SSF101898">
    <property type="entry name" value="NHL repeat"/>
    <property type="match status" value="1"/>
</dbReference>
<reference evidence="8" key="1">
    <citation type="submission" date="2021-02" db="EMBL/GenBank/DDBJ databases">
        <authorList>
            <person name="Nowell W R."/>
        </authorList>
    </citation>
    <scope>NUCLEOTIDE SEQUENCE</scope>
</reference>
<dbReference type="SUPFAM" id="SSF69979">
    <property type="entry name" value="Eea1 homodimerisation domain"/>
    <property type="match status" value="1"/>
</dbReference>
<dbReference type="Gene3D" id="3.30.40.10">
    <property type="entry name" value="Zinc/RING finger domain, C3HC4 (zinc finger)"/>
    <property type="match status" value="1"/>
</dbReference>
<evidence type="ECO:0000256" key="2">
    <source>
        <dbReference type="ARBA" id="ARBA00022771"/>
    </source>
</evidence>
<dbReference type="EMBL" id="CAJNON010000143">
    <property type="protein sequence ID" value="CAF1028193.1"/>
    <property type="molecule type" value="Genomic_DNA"/>
</dbReference>
<feature type="chain" id="PRO_5032680688" description="FYVE-type domain-containing protein" evidence="6">
    <location>
        <begin position="17"/>
        <end position="1145"/>
    </location>
</feature>
<protein>
    <recommendedName>
        <fullName evidence="7">FYVE-type domain-containing protein</fullName>
    </recommendedName>
</protein>
<name>A0A814ITY0_9BILA</name>
<feature type="coiled-coil region" evidence="5">
    <location>
        <begin position="550"/>
        <end position="767"/>
    </location>
</feature>
<dbReference type="SUPFAM" id="SSF57903">
    <property type="entry name" value="FYVE/PHD zinc finger"/>
    <property type="match status" value="1"/>
</dbReference>
<feature type="domain" description="FYVE-type" evidence="7">
    <location>
        <begin position="1085"/>
        <end position="1144"/>
    </location>
</feature>
<evidence type="ECO:0000256" key="4">
    <source>
        <dbReference type="PROSITE-ProRule" id="PRU00091"/>
    </source>
</evidence>
<dbReference type="Proteomes" id="UP000663891">
    <property type="component" value="Unassembled WGS sequence"/>
</dbReference>
<dbReference type="InterPro" id="IPR013083">
    <property type="entry name" value="Znf_RING/FYVE/PHD"/>
</dbReference>
<evidence type="ECO:0000259" key="7">
    <source>
        <dbReference type="PROSITE" id="PS50178"/>
    </source>
</evidence>
<keyword evidence="3" id="KW-0862">Zinc</keyword>
<dbReference type="Gene3D" id="1.20.5.1160">
    <property type="entry name" value="Vasodilator-stimulated phosphoprotein"/>
    <property type="match status" value="1"/>
</dbReference>
<dbReference type="SMART" id="SM00064">
    <property type="entry name" value="FYVE"/>
    <property type="match status" value="1"/>
</dbReference>
<keyword evidence="6" id="KW-0732">Signal</keyword>
<accession>A0A814ITY0</accession>
<keyword evidence="2 4" id="KW-0863">Zinc-finger</keyword>
<dbReference type="GO" id="GO:0005545">
    <property type="term" value="F:1-phosphatidylinositol binding"/>
    <property type="evidence" value="ECO:0007669"/>
    <property type="project" value="TreeGrafter"/>
</dbReference>
<dbReference type="GO" id="GO:0006897">
    <property type="term" value="P:endocytosis"/>
    <property type="evidence" value="ECO:0007669"/>
    <property type="project" value="TreeGrafter"/>
</dbReference>
<evidence type="ECO:0000256" key="6">
    <source>
        <dbReference type="SAM" id="SignalP"/>
    </source>
</evidence>
<keyword evidence="1" id="KW-0479">Metal-binding</keyword>
<dbReference type="PROSITE" id="PS50178">
    <property type="entry name" value="ZF_FYVE"/>
    <property type="match status" value="1"/>
</dbReference>
<dbReference type="Pfam" id="PF01363">
    <property type="entry name" value="FYVE"/>
    <property type="match status" value="1"/>
</dbReference>
<dbReference type="InterPro" id="IPR000306">
    <property type="entry name" value="Znf_FYVE"/>
</dbReference>
<evidence type="ECO:0000313" key="8">
    <source>
        <dbReference type="EMBL" id="CAF1028193.1"/>
    </source>
</evidence>
<comment type="caution">
    <text evidence="8">The sequence shown here is derived from an EMBL/GenBank/DDBJ whole genome shotgun (WGS) entry which is preliminary data.</text>
</comment>
<dbReference type="AlphaFoldDB" id="A0A814ITY0"/>
<gene>
    <name evidence="8" type="ORF">VCS650_LOCUS16179</name>
</gene>
<evidence type="ECO:0000313" key="9">
    <source>
        <dbReference type="Proteomes" id="UP000663891"/>
    </source>
</evidence>